<accession>A0ABW6DED4</accession>
<feature type="signal peptide" evidence="1">
    <location>
        <begin position="1"/>
        <end position="20"/>
    </location>
</feature>
<comment type="caution">
    <text evidence="2">The sequence shown here is derived from an EMBL/GenBank/DDBJ whole genome shotgun (WGS) entry which is preliminary data.</text>
</comment>
<name>A0ABW6DED4_9BACT</name>
<keyword evidence="1" id="KW-0732">Signal</keyword>
<reference evidence="2 3" key="1">
    <citation type="submission" date="2024-03" db="EMBL/GenBank/DDBJ databases">
        <title>Aquirufa genome sequencing.</title>
        <authorList>
            <person name="Pitt A."/>
            <person name="Hahn M.W."/>
        </authorList>
    </citation>
    <scope>NUCLEOTIDE SEQUENCE [LARGE SCALE GENOMIC DNA]</scope>
    <source>
        <strain evidence="2 3">OSTEICH-129V</strain>
    </source>
</reference>
<dbReference type="RefSeq" id="WP_377983337.1">
    <property type="nucleotide sequence ID" value="NZ_JBBKXZ010000002.1"/>
</dbReference>
<feature type="chain" id="PRO_5047345300" description="DUF4476 domain-containing protein" evidence="1">
    <location>
        <begin position="21"/>
        <end position="254"/>
    </location>
</feature>
<evidence type="ECO:0000313" key="2">
    <source>
        <dbReference type="EMBL" id="MFD3394455.1"/>
    </source>
</evidence>
<dbReference type="Proteomes" id="UP001598138">
    <property type="component" value="Unassembled WGS sequence"/>
</dbReference>
<organism evidence="2 3">
    <name type="scientific">Aquirufa avitistagni</name>
    <dbReference type="NCBI Taxonomy" id="3104728"/>
    <lineage>
        <taxon>Bacteria</taxon>
        <taxon>Pseudomonadati</taxon>
        <taxon>Bacteroidota</taxon>
        <taxon>Cytophagia</taxon>
        <taxon>Cytophagales</taxon>
        <taxon>Flectobacillaceae</taxon>
        <taxon>Aquirufa</taxon>
    </lineage>
</organism>
<evidence type="ECO:0000313" key="3">
    <source>
        <dbReference type="Proteomes" id="UP001598138"/>
    </source>
</evidence>
<dbReference type="EMBL" id="JBBKXZ010000002">
    <property type="protein sequence ID" value="MFD3394455.1"/>
    <property type="molecule type" value="Genomic_DNA"/>
</dbReference>
<evidence type="ECO:0000256" key="1">
    <source>
        <dbReference type="SAM" id="SignalP"/>
    </source>
</evidence>
<evidence type="ECO:0008006" key="4">
    <source>
        <dbReference type="Google" id="ProtNLM"/>
    </source>
</evidence>
<sequence>MKKILSLVAILLISIHVAQAQRVYAIHSVRVEGNLQNFEKAQMMQSKVAQASVNSGDVAGWILLQVVKIDGVDDENGFNYVFAQSANNIDQLLDAKFAWWNNNAKVLSKSEQDELALLTTSFKWTKDERNVFVTEDDLPGTGEYVQFNFGRPANMTGFVAENKALWKPFFRDNMSKFNMGGWGVARRLTSGSSLGNTTIMTWDVFKSLNDLMKYRIGFALPKELLDKSKMAQYDPNGFSQQQILKVLAYTTATK</sequence>
<proteinExistence type="predicted"/>
<keyword evidence="3" id="KW-1185">Reference proteome</keyword>
<protein>
    <recommendedName>
        <fullName evidence="4">DUF4476 domain-containing protein</fullName>
    </recommendedName>
</protein>
<gene>
    <name evidence="2" type="ORF">U0R10_07480</name>
</gene>